<keyword evidence="2" id="KW-1185">Reference proteome</keyword>
<dbReference type="EMBL" id="DYDO01000010">
    <property type="protein sequence ID" value="DBA16873.1"/>
    <property type="molecule type" value="Genomic_DNA"/>
</dbReference>
<reference evidence="1" key="1">
    <citation type="thesis" date="2020" institute="ProQuest LLC" country="789 East Eisenhower Parkway, Ann Arbor, MI, USA">
        <title>Comparative Genomics and Chromosome Evolution.</title>
        <authorList>
            <person name="Mudd A.B."/>
        </authorList>
    </citation>
    <scope>NUCLEOTIDE SEQUENCE</scope>
    <source>
        <strain evidence="1">1538</strain>
        <tissue evidence="1">Blood</tissue>
    </source>
</reference>
<gene>
    <name evidence="1" type="ORF">GDO54_002401</name>
</gene>
<dbReference type="AlphaFoldDB" id="A0AAV2ZRV6"/>
<sequence>MHCKYLKACIYIPAMIIVLYVNNCINTPYLVREADLICILNMMISMEITQVNGLCLSSSPYQELNVYAPVSIYFLVAAPQSAPTAQYLYPNTYQEPCVSAPISIKSLVSGPQPPSNSLCWCPHQEPCIYAPNSHQVCPQFLSRLPCVCATSPY</sequence>
<comment type="caution">
    <text evidence="1">The sequence shown here is derived from an EMBL/GenBank/DDBJ whole genome shotgun (WGS) entry which is preliminary data.</text>
</comment>
<accession>A0AAV2ZRV6</accession>
<protein>
    <submittedName>
        <fullName evidence="1">Uncharacterized protein</fullName>
    </submittedName>
</protein>
<proteinExistence type="predicted"/>
<evidence type="ECO:0000313" key="1">
    <source>
        <dbReference type="EMBL" id="DBA16873.1"/>
    </source>
</evidence>
<dbReference type="Proteomes" id="UP001181693">
    <property type="component" value="Unassembled WGS sequence"/>
</dbReference>
<name>A0AAV2ZRV6_PYXAD</name>
<organism evidence="1 2">
    <name type="scientific">Pyxicephalus adspersus</name>
    <name type="common">African bullfrog</name>
    <dbReference type="NCBI Taxonomy" id="30357"/>
    <lineage>
        <taxon>Eukaryota</taxon>
        <taxon>Metazoa</taxon>
        <taxon>Chordata</taxon>
        <taxon>Craniata</taxon>
        <taxon>Vertebrata</taxon>
        <taxon>Euteleostomi</taxon>
        <taxon>Amphibia</taxon>
        <taxon>Batrachia</taxon>
        <taxon>Anura</taxon>
        <taxon>Neobatrachia</taxon>
        <taxon>Ranoidea</taxon>
        <taxon>Pyxicephalidae</taxon>
        <taxon>Pyxicephalinae</taxon>
        <taxon>Pyxicephalus</taxon>
    </lineage>
</organism>
<evidence type="ECO:0000313" key="2">
    <source>
        <dbReference type="Proteomes" id="UP001181693"/>
    </source>
</evidence>